<evidence type="ECO:0000313" key="3">
    <source>
        <dbReference type="Proteomes" id="UP000324758"/>
    </source>
</evidence>
<dbReference type="AlphaFoldDB" id="A0A5D3KA89"/>
<sequence length="457" mass="50923">MTAEGRIGLLLPSWAKREALRSGSSVQLKAAQNEPPPLQKVREADVQALKLRGEQVATCIFCDNELTEGTKPEHILLNALGGRKTTRRVDCSMCNGKFGSTIDNEVGKQVAVLRNMLQLDSGTGGEPTMLRKIQSGGDVINLMNDGTPELVAKPFSIRKLENGGFELLITTKSVEEIEPYVPHIAAQLRCTEEQVFQILKSTTGSYVERRPETVHHALGFGGPIAVRSAAKSALVLWATLTGSDEVKLPQYDDVRRFITDGDEAFNLTRAHLDSRYLPEATELVRRFGKFFNLIYVRSNESGRVVAHFTLYNVISWHIVLAETGGTPNARIALVSNPLEPAEWSDTIADEVEIDFAWLDSPDYTDELKRARERLEGALRHHVETQRERELSRIIDAVFTKRGIVGEHELFKDPRLWQEIIAEIGHRFALHALGLPYVETVSGEEIAARLRAVRDKGA</sequence>
<evidence type="ECO:0000259" key="1">
    <source>
        <dbReference type="Pfam" id="PF14279"/>
    </source>
</evidence>
<keyword evidence="2" id="KW-0540">Nuclease</keyword>
<dbReference type="Proteomes" id="UP000324758">
    <property type="component" value="Unassembled WGS sequence"/>
</dbReference>
<keyword evidence="2" id="KW-0255">Endonuclease</keyword>
<dbReference type="GO" id="GO:0004519">
    <property type="term" value="F:endonuclease activity"/>
    <property type="evidence" value="ECO:0007669"/>
    <property type="project" value="UniProtKB-KW"/>
</dbReference>
<name>A0A5D3KA89_9BRAD</name>
<proteinExistence type="predicted"/>
<feature type="domain" description="HNH endonuclease 5" evidence="1">
    <location>
        <begin position="59"/>
        <end position="109"/>
    </location>
</feature>
<accession>A0A5D3KA89</accession>
<keyword evidence="3" id="KW-1185">Reference proteome</keyword>
<gene>
    <name evidence="2" type="ORF">FXB40_24520</name>
</gene>
<reference evidence="2 3" key="1">
    <citation type="submission" date="2019-08" db="EMBL/GenBank/DDBJ databases">
        <title>Bradyrhizobium hipponensis sp. nov., a rhizobium isolated from a Lupinus angustifolius root nodule in Tunisia.</title>
        <authorList>
            <person name="Off K."/>
            <person name="Rejili M."/>
            <person name="Mars M."/>
            <person name="Brachmann A."/>
            <person name="Marin M."/>
        </authorList>
    </citation>
    <scope>NUCLEOTIDE SEQUENCE [LARGE SCALE GENOMIC DNA]</scope>
    <source>
        <strain evidence="2 3">CTAW71</strain>
    </source>
</reference>
<evidence type="ECO:0000313" key="2">
    <source>
        <dbReference type="EMBL" id="TYL92607.1"/>
    </source>
</evidence>
<comment type="caution">
    <text evidence="2">The sequence shown here is derived from an EMBL/GenBank/DDBJ whole genome shotgun (WGS) entry which is preliminary data.</text>
</comment>
<dbReference type="OrthoDB" id="674231at2"/>
<organism evidence="2 3">
    <name type="scientific">Bradyrhizobium rifense</name>
    <dbReference type="NCBI Taxonomy" id="515499"/>
    <lineage>
        <taxon>Bacteria</taxon>
        <taxon>Pseudomonadati</taxon>
        <taxon>Pseudomonadota</taxon>
        <taxon>Alphaproteobacteria</taxon>
        <taxon>Hyphomicrobiales</taxon>
        <taxon>Nitrobacteraceae</taxon>
        <taxon>Bradyrhizobium</taxon>
    </lineage>
</organism>
<keyword evidence="2" id="KW-0378">Hydrolase</keyword>
<dbReference type="Pfam" id="PF14279">
    <property type="entry name" value="HNH_5"/>
    <property type="match status" value="1"/>
</dbReference>
<dbReference type="InterPro" id="IPR029471">
    <property type="entry name" value="HNH_5"/>
</dbReference>
<dbReference type="RefSeq" id="WP_148774741.1">
    <property type="nucleotide sequence ID" value="NZ_VSSS01000037.1"/>
</dbReference>
<protein>
    <submittedName>
        <fullName evidence="2">HNH endonuclease</fullName>
    </submittedName>
</protein>
<dbReference type="EMBL" id="VSSS01000037">
    <property type="protein sequence ID" value="TYL92607.1"/>
    <property type="molecule type" value="Genomic_DNA"/>
</dbReference>